<feature type="disulfide bond" evidence="5">
    <location>
        <begin position="14"/>
        <end position="41"/>
    </location>
</feature>
<keyword evidence="4" id="KW-0325">Glycoprotein</keyword>
<evidence type="ECO:0000259" key="6">
    <source>
        <dbReference type="PROSITE" id="PS50923"/>
    </source>
</evidence>
<dbReference type="InterPro" id="IPR035976">
    <property type="entry name" value="Sushi/SCR/CCP_sf"/>
</dbReference>
<dbReference type="Proteomes" id="UP000828390">
    <property type="component" value="Unassembled WGS sequence"/>
</dbReference>
<keyword evidence="3 5" id="KW-1015">Disulfide bond</keyword>
<dbReference type="PANTHER" id="PTHR19325">
    <property type="entry name" value="COMPLEMENT COMPONENT-RELATED SUSHI DOMAIN-CONTAINING"/>
    <property type="match status" value="1"/>
</dbReference>
<evidence type="ECO:0000256" key="1">
    <source>
        <dbReference type="ARBA" id="ARBA00022659"/>
    </source>
</evidence>
<organism evidence="7 8">
    <name type="scientific">Dreissena polymorpha</name>
    <name type="common">Zebra mussel</name>
    <name type="synonym">Mytilus polymorpha</name>
    <dbReference type="NCBI Taxonomy" id="45954"/>
    <lineage>
        <taxon>Eukaryota</taxon>
        <taxon>Metazoa</taxon>
        <taxon>Spiralia</taxon>
        <taxon>Lophotrochozoa</taxon>
        <taxon>Mollusca</taxon>
        <taxon>Bivalvia</taxon>
        <taxon>Autobranchia</taxon>
        <taxon>Heteroconchia</taxon>
        <taxon>Euheterodonta</taxon>
        <taxon>Imparidentia</taxon>
        <taxon>Neoheterodontei</taxon>
        <taxon>Myida</taxon>
        <taxon>Dreissenoidea</taxon>
        <taxon>Dreissenidae</taxon>
        <taxon>Dreissena</taxon>
    </lineage>
</organism>
<reference evidence="7" key="2">
    <citation type="submission" date="2020-11" db="EMBL/GenBank/DDBJ databases">
        <authorList>
            <person name="McCartney M.A."/>
            <person name="Auch B."/>
            <person name="Kono T."/>
            <person name="Mallez S."/>
            <person name="Becker A."/>
            <person name="Gohl D.M."/>
            <person name="Silverstein K.A.T."/>
            <person name="Koren S."/>
            <person name="Bechman K.B."/>
            <person name="Herman A."/>
            <person name="Abrahante J.E."/>
            <person name="Garbe J."/>
        </authorList>
    </citation>
    <scope>NUCLEOTIDE SEQUENCE</scope>
    <source>
        <strain evidence="7">Duluth1</strain>
        <tissue evidence="7">Whole animal</tissue>
    </source>
</reference>
<dbReference type="PROSITE" id="PS50923">
    <property type="entry name" value="SUSHI"/>
    <property type="match status" value="2"/>
</dbReference>
<keyword evidence="2" id="KW-0677">Repeat</keyword>
<accession>A0A9D3YFY6</accession>
<proteinExistence type="predicted"/>
<evidence type="ECO:0000256" key="3">
    <source>
        <dbReference type="ARBA" id="ARBA00023157"/>
    </source>
</evidence>
<dbReference type="InterPro" id="IPR050350">
    <property type="entry name" value="Compl-Cell_Adhes-Reg"/>
</dbReference>
<dbReference type="PANTHER" id="PTHR19325:SF575">
    <property type="entry name" value="LOCOMOTION-RELATED PROTEIN HIKARU GENKI"/>
    <property type="match status" value="1"/>
</dbReference>
<dbReference type="AlphaFoldDB" id="A0A9D3YFY6"/>
<dbReference type="InterPro" id="IPR000436">
    <property type="entry name" value="Sushi_SCR_CCP_dom"/>
</dbReference>
<dbReference type="EMBL" id="JAIWYP010000016">
    <property type="protein sequence ID" value="KAH3698416.1"/>
    <property type="molecule type" value="Genomic_DNA"/>
</dbReference>
<comment type="caution">
    <text evidence="5">Lacks conserved residue(s) required for the propagation of feature annotation.</text>
</comment>
<protein>
    <recommendedName>
        <fullName evidence="6">Sushi domain-containing protein</fullName>
    </recommendedName>
</protein>
<dbReference type="SMART" id="SM00032">
    <property type="entry name" value="CCP"/>
    <property type="match status" value="2"/>
</dbReference>
<keyword evidence="1 5" id="KW-0768">Sushi</keyword>
<evidence type="ECO:0000256" key="5">
    <source>
        <dbReference type="PROSITE-ProRule" id="PRU00302"/>
    </source>
</evidence>
<feature type="domain" description="Sushi" evidence="6">
    <location>
        <begin position="44"/>
        <end position="99"/>
    </location>
</feature>
<dbReference type="CDD" id="cd00033">
    <property type="entry name" value="CCP"/>
    <property type="match status" value="2"/>
</dbReference>
<evidence type="ECO:0000256" key="4">
    <source>
        <dbReference type="ARBA" id="ARBA00023180"/>
    </source>
</evidence>
<name>A0A9D3YFY6_DREPO</name>
<keyword evidence="8" id="KW-1185">Reference proteome</keyword>
<evidence type="ECO:0000256" key="2">
    <source>
        <dbReference type="ARBA" id="ARBA00022737"/>
    </source>
</evidence>
<sequence>MTNTTFGSIANYSCDTGYSLVGSDSITCNSTGYWNTAAPVCSQIVCGNISIASGMVSYSGEKAYGDHANITCNAGFQISGPSTRTCLGNWSQPESSCIATGSIITIFMFVSKNVLTYSDLYVR</sequence>
<dbReference type="Pfam" id="PF00084">
    <property type="entry name" value="Sushi"/>
    <property type="match status" value="2"/>
</dbReference>
<evidence type="ECO:0000313" key="8">
    <source>
        <dbReference type="Proteomes" id="UP000828390"/>
    </source>
</evidence>
<reference evidence="7" key="1">
    <citation type="journal article" date="2019" name="bioRxiv">
        <title>The Genome of the Zebra Mussel, Dreissena polymorpha: A Resource for Invasive Species Research.</title>
        <authorList>
            <person name="McCartney M.A."/>
            <person name="Auch B."/>
            <person name="Kono T."/>
            <person name="Mallez S."/>
            <person name="Zhang Y."/>
            <person name="Obille A."/>
            <person name="Becker A."/>
            <person name="Abrahante J.E."/>
            <person name="Garbe J."/>
            <person name="Badalamenti J.P."/>
            <person name="Herman A."/>
            <person name="Mangelson H."/>
            <person name="Liachko I."/>
            <person name="Sullivan S."/>
            <person name="Sone E.D."/>
            <person name="Koren S."/>
            <person name="Silverstein K.A.T."/>
            <person name="Beckman K.B."/>
            <person name="Gohl D.M."/>
        </authorList>
    </citation>
    <scope>NUCLEOTIDE SEQUENCE</scope>
    <source>
        <strain evidence="7">Duluth1</strain>
        <tissue evidence="7">Whole animal</tissue>
    </source>
</reference>
<comment type="caution">
    <text evidence="7">The sequence shown here is derived from an EMBL/GenBank/DDBJ whole genome shotgun (WGS) entry which is preliminary data.</text>
</comment>
<dbReference type="SUPFAM" id="SSF57535">
    <property type="entry name" value="Complement control module/SCR domain"/>
    <property type="match status" value="2"/>
</dbReference>
<gene>
    <name evidence="7" type="ORF">DPMN_085936</name>
</gene>
<feature type="domain" description="Sushi" evidence="6">
    <location>
        <begin position="1"/>
        <end position="43"/>
    </location>
</feature>
<dbReference type="Gene3D" id="2.10.70.10">
    <property type="entry name" value="Complement Module, domain 1"/>
    <property type="match status" value="2"/>
</dbReference>
<evidence type="ECO:0000313" key="7">
    <source>
        <dbReference type="EMBL" id="KAH3698416.1"/>
    </source>
</evidence>